<evidence type="ECO:0000256" key="12">
    <source>
        <dbReference type="ARBA" id="ARBA00049047"/>
    </source>
</evidence>
<dbReference type="InterPro" id="IPR001926">
    <property type="entry name" value="TrpB-like_PALP"/>
</dbReference>
<evidence type="ECO:0000313" key="16">
    <source>
        <dbReference type="Proteomes" id="UP000011087"/>
    </source>
</evidence>
<gene>
    <name evidence="14" type="ORF">GUITHDRAFT_159516</name>
</gene>
<keyword evidence="7" id="KW-0028">Amino-acid biosynthesis</keyword>
<dbReference type="HAMAP" id="MF_00133">
    <property type="entry name" value="Trp_synth_beta"/>
    <property type="match status" value="1"/>
</dbReference>
<dbReference type="PIRSF" id="PIRSF001413">
    <property type="entry name" value="Trp_syn_beta"/>
    <property type="match status" value="1"/>
</dbReference>
<evidence type="ECO:0000256" key="3">
    <source>
        <dbReference type="ARBA" id="ARBA00004733"/>
    </source>
</evidence>
<evidence type="ECO:0000256" key="8">
    <source>
        <dbReference type="ARBA" id="ARBA00022822"/>
    </source>
</evidence>
<protein>
    <recommendedName>
        <fullName evidence="6">tryptophan synthase</fullName>
        <ecNumber evidence="6">4.2.1.20</ecNumber>
    </recommendedName>
</protein>
<dbReference type="NCBIfam" id="TIGR01415">
    <property type="entry name" value="trpB_rel"/>
    <property type="match status" value="1"/>
</dbReference>
<evidence type="ECO:0000313" key="15">
    <source>
        <dbReference type="EnsemblProtists" id="EKX48076"/>
    </source>
</evidence>
<evidence type="ECO:0000256" key="6">
    <source>
        <dbReference type="ARBA" id="ARBA00012043"/>
    </source>
</evidence>
<keyword evidence="10" id="KW-0057">Aromatic amino acid biosynthesis</keyword>
<sequence length="457" mass="50020">MAEQVKYVLEENEMPKAWYNIQADLPKPLPPVLHPGTHKPVGPDDLAPLFPPDLIMQEVTQERYIEIPPEVQQVYKIWRPSPLYRARALEKALGTPAKIYYKYEGVSPTGSHKPNTAVPQAYYNKKAGTKKLSTETGAGQWGSSLAFAGSCFGLEVEVFQVKVSYETKPYRSIFMKTFGAQCYPSPSDRTEVGKKILEKDPACTGSLGIAISEAVESCMKSEVPTKYALGSVLNHVLMHQTIIGQEAISQLEKAGDYPDVLVGCTGGGSNFAGMCFPFIGQKFRGEAKKSFRVVAVEPAACPSLTKGKYTYDFGDTGHMTPLIKCHTLGHPFIPPPDHAGGLRYHAMAPLISHLKELGELEAVAYRQTECFEAGILFAKHEGILPAPEANHAVKGAIEEALRCKREGKSEVILFNLCGHGNFDMAAYDKFNQGAMKDSDFNEEDMALALAATPKIAE</sequence>
<dbReference type="Gene3D" id="3.40.50.1100">
    <property type="match status" value="2"/>
</dbReference>
<comment type="subunit">
    <text evidence="5">Tetramer of two alpha and two beta chains.</text>
</comment>
<keyword evidence="11" id="KW-0456">Lyase</keyword>
<dbReference type="Proteomes" id="UP000011087">
    <property type="component" value="Unassembled WGS sequence"/>
</dbReference>
<name>L1JHV4_GUITC</name>
<accession>L1JHV4</accession>
<evidence type="ECO:0000256" key="4">
    <source>
        <dbReference type="ARBA" id="ARBA00009982"/>
    </source>
</evidence>
<dbReference type="PIRSF" id="PIRSF500824">
    <property type="entry name" value="TrpB_prok"/>
    <property type="match status" value="1"/>
</dbReference>
<evidence type="ECO:0000256" key="7">
    <source>
        <dbReference type="ARBA" id="ARBA00022605"/>
    </source>
</evidence>
<reference evidence="16" key="2">
    <citation type="submission" date="2012-11" db="EMBL/GenBank/DDBJ databases">
        <authorList>
            <person name="Kuo A."/>
            <person name="Curtis B.A."/>
            <person name="Tanifuji G."/>
            <person name="Burki F."/>
            <person name="Gruber A."/>
            <person name="Irimia M."/>
            <person name="Maruyama S."/>
            <person name="Arias M.C."/>
            <person name="Ball S.G."/>
            <person name="Gile G.H."/>
            <person name="Hirakawa Y."/>
            <person name="Hopkins J.F."/>
            <person name="Rensing S.A."/>
            <person name="Schmutz J."/>
            <person name="Symeonidi A."/>
            <person name="Elias M."/>
            <person name="Eveleigh R.J."/>
            <person name="Herman E.K."/>
            <person name="Klute M.J."/>
            <person name="Nakayama T."/>
            <person name="Obornik M."/>
            <person name="Reyes-Prieto A."/>
            <person name="Armbrust E.V."/>
            <person name="Aves S.J."/>
            <person name="Beiko R.G."/>
            <person name="Coutinho P."/>
            <person name="Dacks J.B."/>
            <person name="Durnford D.G."/>
            <person name="Fast N.M."/>
            <person name="Green B.R."/>
            <person name="Grisdale C."/>
            <person name="Hempe F."/>
            <person name="Henrissat B."/>
            <person name="Hoppner M.P."/>
            <person name="Ishida K.-I."/>
            <person name="Kim E."/>
            <person name="Koreny L."/>
            <person name="Kroth P.G."/>
            <person name="Liu Y."/>
            <person name="Malik S.-B."/>
            <person name="Maier U.G."/>
            <person name="McRose D."/>
            <person name="Mock T."/>
            <person name="Neilson J.A."/>
            <person name="Onodera N.T."/>
            <person name="Poole A.M."/>
            <person name="Pritham E.J."/>
            <person name="Richards T.A."/>
            <person name="Rocap G."/>
            <person name="Roy S.W."/>
            <person name="Sarai C."/>
            <person name="Schaack S."/>
            <person name="Shirato S."/>
            <person name="Slamovits C.H."/>
            <person name="Spencer D.F."/>
            <person name="Suzuki S."/>
            <person name="Worden A.Z."/>
            <person name="Zauner S."/>
            <person name="Barry K."/>
            <person name="Bell C."/>
            <person name="Bharti A.K."/>
            <person name="Crow J.A."/>
            <person name="Grimwood J."/>
            <person name="Kramer R."/>
            <person name="Lindquist E."/>
            <person name="Lucas S."/>
            <person name="Salamov A."/>
            <person name="McFadden G.I."/>
            <person name="Lane C.E."/>
            <person name="Keeling P.J."/>
            <person name="Gray M.W."/>
            <person name="Grigoriev I.V."/>
            <person name="Archibald J.M."/>
        </authorList>
    </citation>
    <scope>NUCLEOTIDE SEQUENCE</scope>
    <source>
        <strain evidence="16">CCMP2712</strain>
    </source>
</reference>
<dbReference type="PaxDb" id="55529-EKX48076"/>
<dbReference type="HOGENOM" id="CLU_042858_1_0_1"/>
<dbReference type="UniPathway" id="UPA00035">
    <property type="reaction ID" value="UER00044"/>
</dbReference>
<evidence type="ECO:0000259" key="13">
    <source>
        <dbReference type="Pfam" id="PF00291"/>
    </source>
</evidence>
<dbReference type="PANTHER" id="PTHR48077">
    <property type="entry name" value="TRYPTOPHAN SYNTHASE-RELATED"/>
    <property type="match status" value="1"/>
</dbReference>
<dbReference type="EMBL" id="JH992987">
    <property type="protein sequence ID" value="EKX48076.1"/>
    <property type="molecule type" value="Genomic_DNA"/>
</dbReference>
<dbReference type="GO" id="GO:0005737">
    <property type="term" value="C:cytoplasm"/>
    <property type="evidence" value="ECO:0007669"/>
    <property type="project" value="TreeGrafter"/>
</dbReference>
<keyword evidence="8" id="KW-0822">Tryptophan biosynthesis</keyword>
<dbReference type="InterPro" id="IPR006316">
    <property type="entry name" value="Trp_synth_b-like"/>
</dbReference>
<evidence type="ECO:0000256" key="10">
    <source>
        <dbReference type="ARBA" id="ARBA00023141"/>
    </source>
</evidence>
<proteinExistence type="inferred from homology"/>
<comment type="catalytic activity">
    <reaction evidence="12">
        <text>(1S,2R)-1-C-(indol-3-yl)glycerol 3-phosphate + L-serine = D-glyceraldehyde 3-phosphate + L-tryptophan + H2O</text>
        <dbReference type="Rhea" id="RHEA:10532"/>
        <dbReference type="ChEBI" id="CHEBI:15377"/>
        <dbReference type="ChEBI" id="CHEBI:33384"/>
        <dbReference type="ChEBI" id="CHEBI:57912"/>
        <dbReference type="ChEBI" id="CHEBI:58866"/>
        <dbReference type="ChEBI" id="CHEBI:59776"/>
        <dbReference type="EC" id="4.2.1.20"/>
    </reaction>
</comment>
<dbReference type="InterPro" id="IPR023026">
    <property type="entry name" value="Trp_synth_beta/beta-like"/>
</dbReference>
<dbReference type="GeneID" id="17304653"/>
<evidence type="ECO:0000256" key="9">
    <source>
        <dbReference type="ARBA" id="ARBA00022898"/>
    </source>
</evidence>
<dbReference type="GO" id="GO:0052684">
    <property type="term" value="F:L-serine hydro-lyase (adding indole, L-tryptophan-forming) activity"/>
    <property type="evidence" value="ECO:0007669"/>
    <property type="project" value="TreeGrafter"/>
</dbReference>
<evidence type="ECO:0000256" key="2">
    <source>
        <dbReference type="ARBA" id="ARBA00002786"/>
    </source>
</evidence>
<dbReference type="STRING" id="905079.L1JHV4"/>
<dbReference type="KEGG" id="gtt:GUITHDRAFT_159516"/>
<dbReference type="GO" id="GO:0030170">
    <property type="term" value="F:pyridoxal phosphate binding"/>
    <property type="evidence" value="ECO:0007669"/>
    <property type="project" value="InterPro"/>
</dbReference>
<dbReference type="SUPFAM" id="SSF53686">
    <property type="entry name" value="Tryptophan synthase beta subunit-like PLP-dependent enzymes"/>
    <property type="match status" value="1"/>
</dbReference>
<comment type="similarity">
    <text evidence="4">Belongs to the TrpB family.</text>
</comment>
<dbReference type="InterPro" id="IPR036052">
    <property type="entry name" value="TrpB-like_PALP_sf"/>
</dbReference>
<dbReference type="AlphaFoldDB" id="L1JHV4"/>
<feature type="domain" description="Tryptophan synthase beta chain-like PALP" evidence="13">
    <location>
        <begin position="78"/>
        <end position="418"/>
    </location>
</feature>
<evidence type="ECO:0000256" key="11">
    <source>
        <dbReference type="ARBA" id="ARBA00023239"/>
    </source>
</evidence>
<dbReference type="EnsemblProtists" id="EKX48076">
    <property type="protein sequence ID" value="EKX48076"/>
    <property type="gene ID" value="GUITHDRAFT_159516"/>
</dbReference>
<evidence type="ECO:0000313" key="14">
    <source>
        <dbReference type="EMBL" id="EKX48076.1"/>
    </source>
</evidence>
<dbReference type="OMA" id="MLHQTII"/>
<evidence type="ECO:0000256" key="5">
    <source>
        <dbReference type="ARBA" id="ARBA00011270"/>
    </source>
</evidence>
<comment type="pathway">
    <text evidence="3">Amino-acid biosynthesis; L-tryptophan biosynthesis; L-tryptophan from chorismate: step 5/5.</text>
</comment>
<comment type="cofactor">
    <cofactor evidence="1">
        <name>pyridoxal 5'-phosphate</name>
        <dbReference type="ChEBI" id="CHEBI:597326"/>
    </cofactor>
</comment>
<dbReference type="PANTHER" id="PTHR48077:SF6">
    <property type="entry name" value="TRYPTOPHAN SYNTHASE"/>
    <property type="match status" value="1"/>
</dbReference>
<dbReference type="NCBIfam" id="NF009057">
    <property type="entry name" value="PRK12391.1"/>
    <property type="match status" value="1"/>
</dbReference>
<organism evidence="14">
    <name type="scientific">Guillardia theta (strain CCMP2712)</name>
    <name type="common">Cryptophyte</name>
    <dbReference type="NCBI Taxonomy" id="905079"/>
    <lineage>
        <taxon>Eukaryota</taxon>
        <taxon>Cryptophyceae</taxon>
        <taxon>Pyrenomonadales</taxon>
        <taxon>Geminigeraceae</taxon>
        <taxon>Guillardia</taxon>
    </lineage>
</organism>
<evidence type="ECO:0000256" key="1">
    <source>
        <dbReference type="ARBA" id="ARBA00001933"/>
    </source>
</evidence>
<dbReference type="RefSeq" id="XP_005835056.1">
    <property type="nucleotide sequence ID" value="XM_005834999.1"/>
</dbReference>
<reference evidence="15" key="3">
    <citation type="submission" date="2015-06" db="UniProtKB">
        <authorList>
            <consortium name="EnsemblProtists"/>
        </authorList>
    </citation>
    <scope>IDENTIFICATION</scope>
</reference>
<keyword evidence="9" id="KW-0663">Pyridoxal phosphate</keyword>
<dbReference type="OrthoDB" id="504868at2759"/>
<keyword evidence="16" id="KW-1185">Reference proteome</keyword>
<dbReference type="GO" id="GO:0004834">
    <property type="term" value="F:tryptophan synthase activity"/>
    <property type="evidence" value="ECO:0007669"/>
    <property type="project" value="UniProtKB-EC"/>
</dbReference>
<dbReference type="EC" id="4.2.1.20" evidence="6"/>
<reference evidence="14 16" key="1">
    <citation type="journal article" date="2012" name="Nature">
        <title>Algal genomes reveal evolutionary mosaicism and the fate of nucleomorphs.</title>
        <authorList>
            <consortium name="DOE Joint Genome Institute"/>
            <person name="Curtis B.A."/>
            <person name="Tanifuji G."/>
            <person name="Burki F."/>
            <person name="Gruber A."/>
            <person name="Irimia M."/>
            <person name="Maruyama S."/>
            <person name="Arias M.C."/>
            <person name="Ball S.G."/>
            <person name="Gile G.H."/>
            <person name="Hirakawa Y."/>
            <person name="Hopkins J.F."/>
            <person name="Kuo A."/>
            <person name="Rensing S.A."/>
            <person name="Schmutz J."/>
            <person name="Symeonidi A."/>
            <person name="Elias M."/>
            <person name="Eveleigh R.J."/>
            <person name="Herman E.K."/>
            <person name="Klute M.J."/>
            <person name="Nakayama T."/>
            <person name="Obornik M."/>
            <person name="Reyes-Prieto A."/>
            <person name="Armbrust E.V."/>
            <person name="Aves S.J."/>
            <person name="Beiko R.G."/>
            <person name="Coutinho P."/>
            <person name="Dacks J.B."/>
            <person name="Durnford D.G."/>
            <person name="Fast N.M."/>
            <person name="Green B.R."/>
            <person name="Grisdale C.J."/>
            <person name="Hempel F."/>
            <person name="Henrissat B."/>
            <person name="Hoppner M.P."/>
            <person name="Ishida K."/>
            <person name="Kim E."/>
            <person name="Koreny L."/>
            <person name="Kroth P.G."/>
            <person name="Liu Y."/>
            <person name="Malik S.B."/>
            <person name="Maier U.G."/>
            <person name="McRose D."/>
            <person name="Mock T."/>
            <person name="Neilson J.A."/>
            <person name="Onodera N.T."/>
            <person name="Poole A.M."/>
            <person name="Pritham E.J."/>
            <person name="Richards T.A."/>
            <person name="Rocap G."/>
            <person name="Roy S.W."/>
            <person name="Sarai C."/>
            <person name="Schaack S."/>
            <person name="Shirato S."/>
            <person name="Slamovits C.H."/>
            <person name="Spencer D.F."/>
            <person name="Suzuki S."/>
            <person name="Worden A.Z."/>
            <person name="Zauner S."/>
            <person name="Barry K."/>
            <person name="Bell C."/>
            <person name="Bharti A.K."/>
            <person name="Crow J.A."/>
            <person name="Grimwood J."/>
            <person name="Kramer R."/>
            <person name="Lindquist E."/>
            <person name="Lucas S."/>
            <person name="Salamov A."/>
            <person name="McFadden G.I."/>
            <person name="Lane C.E."/>
            <person name="Keeling P.J."/>
            <person name="Gray M.W."/>
            <person name="Grigoriev I.V."/>
            <person name="Archibald J.M."/>
        </authorList>
    </citation>
    <scope>NUCLEOTIDE SEQUENCE</scope>
    <source>
        <strain evidence="14 16">CCMP2712</strain>
    </source>
</reference>
<comment type="function">
    <text evidence="2">The beta subunit is responsible for the synthesis of L-tryptophan from indole and L-serine.</text>
</comment>
<dbReference type="Pfam" id="PF00291">
    <property type="entry name" value="PALP"/>
    <property type="match status" value="1"/>
</dbReference>
<dbReference type="PROSITE" id="PS00168">
    <property type="entry name" value="TRP_SYNTHASE_BETA"/>
    <property type="match status" value="1"/>
</dbReference>
<dbReference type="InterPro" id="IPR006653">
    <property type="entry name" value="Trp_synth_b_CS"/>
</dbReference>
<dbReference type="eggNOG" id="KOG1395">
    <property type="taxonomic scope" value="Eukaryota"/>
</dbReference>